<gene>
    <name evidence="1" type="ORF">BDV96DRAFT_15135</name>
</gene>
<organism evidence="1 2">
    <name type="scientific">Lophiotrema nucula</name>
    <dbReference type="NCBI Taxonomy" id="690887"/>
    <lineage>
        <taxon>Eukaryota</taxon>
        <taxon>Fungi</taxon>
        <taxon>Dikarya</taxon>
        <taxon>Ascomycota</taxon>
        <taxon>Pezizomycotina</taxon>
        <taxon>Dothideomycetes</taxon>
        <taxon>Pleosporomycetidae</taxon>
        <taxon>Pleosporales</taxon>
        <taxon>Lophiotremataceae</taxon>
        <taxon>Lophiotrema</taxon>
    </lineage>
</organism>
<sequence>MLLMSSSTLDLLIRSPNGHEPSVCSRAMPSIRDEQLQGLHWRYYDPPQRPPGGPRYLLFTISDDLYKHHEGLTSTPLHQFPVQLTDAVEEAPQRYDDFCTSKSVSRQNDPIRERVLVGVYDQKGPAGVDPVPIYHDVPVVSIGIFVAIDGTALCF</sequence>
<accession>A0A6A5ZU40</accession>
<dbReference type="EMBL" id="ML977310">
    <property type="protein sequence ID" value="KAF2123170.1"/>
    <property type="molecule type" value="Genomic_DNA"/>
</dbReference>
<dbReference type="AlphaFoldDB" id="A0A6A5ZU40"/>
<name>A0A6A5ZU40_9PLEO</name>
<keyword evidence="2" id="KW-1185">Reference proteome</keyword>
<evidence type="ECO:0000313" key="2">
    <source>
        <dbReference type="Proteomes" id="UP000799770"/>
    </source>
</evidence>
<protein>
    <submittedName>
        <fullName evidence="1">Uncharacterized protein</fullName>
    </submittedName>
</protein>
<evidence type="ECO:0000313" key="1">
    <source>
        <dbReference type="EMBL" id="KAF2123170.1"/>
    </source>
</evidence>
<reference evidence="1" key="1">
    <citation type="journal article" date="2020" name="Stud. Mycol.">
        <title>101 Dothideomycetes genomes: a test case for predicting lifestyles and emergence of pathogens.</title>
        <authorList>
            <person name="Haridas S."/>
            <person name="Albert R."/>
            <person name="Binder M."/>
            <person name="Bloem J."/>
            <person name="Labutti K."/>
            <person name="Salamov A."/>
            <person name="Andreopoulos B."/>
            <person name="Baker S."/>
            <person name="Barry K."/>
            <person name="Bills G."/>
            <person name="Bluhm B."/>
            <person name="Cannon C."/>
            <person name="Castanera R."/>
            <person name="Culley D."/>
            <person name="Daum C."/>
            <person name="Ezra D."/>
            <person name="Gonzalez J."/>
            <person name="Henrissat B."/>
            <person name="Kuo A."/>
            <person name="Liang C."/>
            <person name="Lipzen A."/>
            <person name="Lutzoni F."/>
            <person name="Magnuson J."/>
            <person name="Mondo S."/>
            <person name="Nolan M."/>
            <person name="Ohm R."/>
            <person name="Pangilinan J."/>
            <person name="Park H.-J."/>
            <person name="Ramirez L."/>
            <person name="Alfaro M."/>
            <person name="Sun H."/>
            <person name="Tritt A."/>
            <person name="Yoshinaga Y."/>
            <person name="Zwiers L.-H."/>
            <person name="Turgeon B."/>
            <person name="Goodwin S."/>
            <person name="Spatafora J."/>
            <person name="Crous P."/>
            <person name="Grigoriev I."/>
        </authorList>
    </citation>
    <scope>NUCLEOTIDE SEQUENCE</scope>
    <source>
        <strain evidence="1">CBS 627.86</strain>
    </source>
</reference>
<dbReference type="Proteomes" id="UP000799770">
    <property type="component" value="Unassembled WGS sequence"/>
</dbReference>
<proteinExistence type="predicted"/>